<evidence type="ECO:0000256" key="5">
    <source>
        <dbReference type="ARBA" id="ARBA00022825"/>
    </source>
</evidence>
<evidence type="ECO:0000256" key="8">
    <source>
        <dbReference type="SAM" id="Phobius"/>
    </source>
</evidence>
<dbReference type="InterPro" id="IPR002142">
    <property type="entry name" value="Peptidase_S49"/>
</dbReference>
<name>A0A6A7WDL3_9BACT</name>
<feature type="domain" description="Peptidase S49" evidence="9">
    <location>
        <begin position="371"/>
        <end position="525"/>
    </location>
</feature>
<keyword evidence="4" id="KW-0378">Hydrolase</keyword>
<dbReference type="NCBIfam" id="TIGR00706">
    <property type="entry name" value="SppA_dom"/>
    <property type="match status" value="1"/>
</dbReference>
<accession>A0A6A7WDL3</accession>
<dbReference type="InterPro" id="IPR047272">
    <property type="entry name" value="S49_SppA_C"/>
</dbReference>
<keyword evidence="5" id="KW-0720">Serine protease</keyword>
<feature type="active site" description="Proton donor/acceptor" evidence="7">
    <location>
        <position position="189"/>
    </location>
</feature>
<keyword evidence="3" id="KW-0645">Protease</keyword>
<dbReference type="NCBIfam" id="TIGR00705">
    <property type="entry name" value="SppA_67K"/>
    <property type="match status" value="1"/>
</dbReference>
<dbReference type="InterPro" id="IPR047217">
    <property type="entry name" value="S49_SppA_67K_type_N"/>
</dbReference>
<dbReference type="SUPFAM" id="SSF52096">
    <property type="entry name" value="ClpP/crotonase"/>
    <property type="match status" value="2"/>
</dbReference>
<evidence type="ECO:0000313" key="11">
    <source>
        <dbReference type="Proteomes" id="UP000384372"/>
    </source>
</evidence>
<dbReference type="PIRSF" id="PIRSF001217">
    <property type="entry name" value="Protease_4_SppA"/>
    <property type="match status" value="1"/>
</dbReference>
<dbReference type="EMBL" id="VZAD01000088">
    <property type="protein sequence ID" value="MQP12574.1"/>
    <property type="molecule type" value="Genomic_DNA"/>
</dbReference>
<feature type="transmembrane region" description="Helical" evidence="8">
    <location>
        <begin position="12"/>
        <end position="35"/>
    </location>
</feature>
<evidence type="ECO:0000259" key="9">
    <source>
        <dbReference type="Pfam" id="PF01343"/>
    </source>
</evidence>
<keyword evidence="6 8" id="KW-0472">Membrane</keyword>
<dbReference type="GO" id="GO:0008236">
    <property type="term" value="F:serine-type peptidase activity"/>
    <property type="evidence" value="ECO:0007669"/>
    <property type="project" value="UniProtKB-KW"/>
</dbReference>
<dbReference type="PANTHER" id="PTHR33209:SF1">
    <property type="entry name" value="PEPTIDASE S49 DOMAIN-CONTAINING PROTEIN"/>
    <property type="match status" value="1"/>
</dbReference>
<dbReference type="Gene3D" id="6.20.330.10">
    <property type="match status" value="1"/>
</dbReference>
<dbReference type="InterPro" id="IPR004635">
    <property type="entry name" value="Pept_S49_SppA"/>
</dbReference>
<organism evidence="10 11">
    <name type="scientific">Segatella copri</name>
    <dbReference type="NCBI Taxonomy" id="165179"/>
    <lineage>
        <taxon>Bacteria</taxon>
        <taxon>Pseudomonadati</taxon>
        <taxon>Bacteroidota</taxon>
        <taxon>Bacteroidia</taxon>
        <taxon>Bacteroidales</taxon>
        <taxon>Prevotellaceae</taxon>
        <taxon>Segatella</taxon>
    </lineage>
</organism>
<keyword evidence="8" id="KW-1133">Transmembrane helix</keyword>
<feature type="domain" description="Peptidase S49" evidence="9">
    <location>
        <begin position="121"/>
        <end position="275"/>
    </location>
</feature>
<dbReference type="GO" id="GO:0006465">
    <property type="term" value="P:signal peptide processing"/>
    <property type="evidence" value="ECO:0007669"/>
    <property type="project" value="InterPro"/>
</dbReference>
<dbReference type="Pfam" id="PF01343">
    <property type="entry name" value="Peptidase_S49"/>
    <property type="match status" value="2"/>
</dbReference>
<evidence type="ECO:0000256" key="4">
    <source>
        <dbReference type="ARBA" id="ARBA00022801"/>
    </source>
</evidence>
<dbReference type="CDD" id="cd07023">
    <property type="entry name" value="S49_Sppa_N_C"/>
    <property type="match status" value="1"/>
</dbReference>
<dbReference type="InterPro" id="IPR029045">
    <property type="entry name" value="ClpP/crotonase-like_dom_sf"/>
</dbReference>
<dbReference type="GO" id="GO:0016020">
    <property type="term" value="C:membrane"/>
    <property type="evidence" value="ECO:0007669"/>
    <property type="project" value="UniProtKB-SubCell"/>
</dbReference>
<keyword evidence="11" id="KW-1185">Reference proteome</keyword>
<dbReference type="PANTHER" id="PTHR33209">
    <property type="entry name" value="PROTEASE 4"/>
    <property type="match status" value="1"/>
</dbReference>
<keyword evidence="8" id="KW-0812">Transmembrane</keyword>
<dbReference type="RefSeq" id="WP_158464164.1">
    <property type="nucleotide sequence ID" value="NZ_VZAD01000088.1"/>
</dbReference>
<sequence>MKQFFKSVAATVVGIFAFGIIMGIFTFISLIGMLMSGDKPSLRDNSVMVMKLQGTINEQGQEDVMGQITGNSFNQLGLNEILSAIKKAKNEDKIKGIYLEPGALITDYATLQEIRKALEDFKKSGKWIIAYGDAMTQGCYYLASVANKLYINPEGSVDWHGLASQPMFLKDLYAKFGVKYTVVKVGKFKSFTEQYTEDKMSDANREQVSRYINGLWQQMLSDVSKSRGINKDSLNHYADGFVAFEDSKLLKTHKMVDGFCYYDEIKNIVKKQLGIKDTKHIRQASMSEVNVAVEDKCNGSTIAVYYCQGGITSQATTSLWGGEQQIVSSNVISDLNDLAKDEDVKAVVIRINSGGGDAYASEQIWRAVSQLNKKKPVVVSMGGMAASGAYYMSMGARYIMAQPTTLTGSIGIFGAFPDMSGLITQKLGVKFDEVKTNRNSGYQGALMARPFTPEELSYLQAYVNHGYTLFRKRVADGRKMSVDEVEKIAQGRVWLGSDAKNIKLVDGLGGLDDAVAKAAQLAKVKDYHTDEYPLPASWMDQLLNNVETGSGNYLDEQLRLTLGDMYTPFMWLRHINEHEPVQASLPYILNIR</sequence>
<feature type="active site" description="Nucleophile" evidence="7">
    <location>
        <position position="387"/>
    </location>
</feature>
<proteinExistence type="inferred from homology"/>
<evidence type="ECO:0000256" key="1">
    <source>
        <dbReference type="ARBA" id="ARBA00004370"/>
    </source>
</evidence>
<evidence type="ECO:0000256" key="3">
    <source>
        <dbReference type="ARBA" id="ARBA00022670"/>
    </source>
</evidence>
<comment type="similarity">
    <text evidence="2">Belongs to the peptidase S49 family.</text>
</comment>
<reference evidence="10 11" key="1">
    <citation type="submission" date="2019-09" db="EMBL/GenBank/DDBJ databases">
        <title>Distinct polysaccharide growth profiles of human intestinal Prevotella copri isolates.</title>
        <authorList>
            <person name="Fehlner-Peach H."/>
            <person name="Magnabosco C."/>
            <person name="Raghavan V."/>
            <person name="Scher J.U."/>
            <person name="Tett A."/>
            <person name="Cox L.M."/>
            <person name="Gottsegen C."/>
            <person name="Watters A."/>
            <person name="Wiltshire- Gordon J.D."/>
            <person name="Segata N."/>
            <person name="Bonneau R."/>
            <person name="Littman D.R."/>
        </authorList>
    </citation>
    <scope>NUCLEOTIDE SEQUENCE [LARGE SCALE GENOMIC DNA]</scope>
    <source>
        <strain evidence="11">iAQ1173</strain>
    </source>
</reference>
<evidence type="ECO:0000256" key="6">
    <source>
        <dbReference type="ARBA" id="ARBA00023136"/>
    </source>
</evidence>
<evidence type="ECO:0000256" key="7">
    <source>
        <dbReference type="PIRSR" id="PIRSR001217-1"/>
    </source>
</evidence>
<dbReference type="CDD" id="cd07018">
    <property type="entry name" value="S49_SppA_67K_type"/>
    <property type="match status" value="1"/>
</dbReference>
<dbReference type="OrthoDB" id="9764363at2"/>
<dbReference type="AlphaFoldDB" id="A0A6A7WDL3"/>
<evidence type="ECO:0000313" key="10">
    <source>
        <dbReference type="EMBL" id="MQP12574.1"/>
    </source>
</evidence>
<protein>
    <submittedName>
        <fullName evidence="10">Signal peptide peptidase SppA</fullName>
    </submittedName>
</protein>
<evidence type="ECO:0000256" key="2">
    <source>
        <dbReference type="ARBA" id="ARBA00008683"/>
    </source>
</evidence>
<gene>
    <name evidence="10" type="primary">sppA</name>
    <name evidence="10" type="ORF">F7D20_11560</name>
</gene>
<comment type="caution">
    <text evidence="10">The sequence shown here is derived from an EMBL/GenBank/DDBJ whole genome shotgun (WGS) entry which is preliminary data.</text>
</comment>
<comment type="subcellular location">
    <subcellularLocation>
        <location evidence="1">Membrane</location>
    </subcellularLocation>
</comment>
<dbReference type="Proteomes" id="UP000384372">
    <property type="component" value="Unassembled WGS sequence"/>
</dbReference>
<dbReference type="Gene3D" id="3.90.226.10">
    <property type="entry name" value="2-enoyl-CoA Hydratase, Chain A, domain 1"/>
    <property type="match status" value="3"/>
</dbReference>
<dbReference type="InterPro" id="IPR004634">
    <property type="entry name" value="Pept_S49_pIV"/>
</dbReference>